<evidence type="ECO:0000259" key="8">
    <source>
        <dbReference type="Pfam" id="PF02687"/>
    </source>
</evidence>
<keyword evidence="4 7" id="KW-1133">Transmembrane helix</keyword>
<dbReference type="Pfam" id="PF12704">
    <property type="entry name" value="MacB_PCD"/>
    <property type="match status" value="1"/>
</dbReference>
<evidence type="ECO:0000256" key="2">
    <source>
        <dbReference type="ARBA" id="ARBA00022475"/>
    </source>
</evidence>
<gene>
    <name evidence="10" type="ORF">EZ444_21130</name>
</gene>
<comment type="subcellular location">
    <subcellularLocation>
        <location evidence="1">Cell membrane</location>
        <topology evidence="1">Multi-pass membrane protein</topology>
    </subcellularLocation>
</comment>
<feature type="transmembrane region" description="Helical" evidence="7">
    <location>
        <begin position="388"/>
        <end position="410"/>
    </location>
</feature>
<name>A0A4R0MQ57_9SPHI</name>
<dbReference type="Pfam" id="PF02687">
    <property type="entry name" value="FtsX"/>
    <property type="match status" value="1"/>
</dbReference>
<dbReference type="Proteomes" id="UP000291117">
    <property type="component" value="Unassembled WGS sequence"/>
</dbReference>
<evidence type="ECO:0000313" key="11">
    <source>
        <dbReference type="Proteomes" id="UP000291117"/>
    </source>
</evidence>
<keyword evidence="5 7" id="KW-0472">Membrane</keyword>
<comment type="caution">
    <text evidence="10">The sequence shown here is derived from an EMBL/GenBank/DDBJ whole genome shotgun (WGS) entry which is preliminary data.</text>
</comment>
<proteinExistence type="predicted"/>
<sequence length="421" mass="46192">MSPLKISWKSLWSKPLSSALNIMLIAFGTGILTILLLASTQISEKLDNNSKDIDLVVGAKGSPLQLILSSIYYIDFPTGNIPLKEAMELARSPFVKRAVPLALGDNYNGTRIVGTDSNFVSLYQLKTAQGKFWQKDFEAAIGATVAKNQNLKIGDTFYGAHGLSSSSDVHKSHPYVVSGIMTPQGNVTDNLILTNVASVWKMHDEHEDHDHDAKEAHEHEAHDHKAHEAHDHEADDHSNDESRELTSLLIQYRSPMSVAMFPRLVNETTNMQAASPAQESTRLFSLIGVGVDTLQWFAILIMFIAAISVFVNLYNSLKERNYDLAIMRTLGASRTKLFLIVIAEGIMLTLAGTIIGILLGHLVLEFIGSNQESSQAQLSGFVLLYNEIYLFVAGLGIGIFAAIIPAIQAYKSNISKILAKN</sequence>
<keyword evidence="2" id="KW-1003">Cell membrane</keyword>
<dbReference type="AlphaFoldDB" id="A0A4R0MQ57"/>
<protein>
    <submittedName>
        <fullName evidence="10">FtsX-like permease family protein</fullName>
    </submittedName>
</protein>
<feature type="transmembrane region" description="Helical" evidence="7">
    <location>
        <begin position="296"/>
        <end position="317"/>
    </location>
</feature>
<organism evidence="10 11">
    <name type="scientific">Pedobacter hiemivivus</name>
    <dbReference type="NCBI Taxonomy" id="2530454"/>
    <lineage>
        <taxon>Bacteria</taxon>
        <taxon>Pseudomonadati</taxon>
        <taxon>Bacteroidota</taxon>
        <taxon>Sphingobacteriia</taxon>
        <taxon>Sphingobacteriales</taxon>
        <taxon>Sphingobacteriaceae</taxon>
        <taxon>Pedobacter</taxon>
    </lineage>
</organism>
<dbReference type="RefSeq" id="WP_131611140.1">
    <property type="nucleotide sequence ID" value="NZ_SJSM01000019.1"/>
</dbReference>
<feature type="domain" description="MacB-like periplasmic core" evidence="9">
    <location>
        <begin position="18"/>
        <end position="199"/>
    </location>
</feature>
<keyword evidence="3 7" id="KW-0812">Transmembrane</keyword>
<feature type="transmembrane region" description="Helical" evidence="7">
    <location>
        <begin position="20"/>
        <end position="38"/>
    </location>
</feature>
<feature type="region of interest" description="Disordered" evidence="6">
    <location>
        <begin position="204"/>
        <end position="240"/>
    </location>
</feature>
<dbReference type="InterPro" id="IPR051125">
    <property type="entry name" value="ABC-4/HrtB_transporter"/>
</dbReference>
<dbReference type="PANTHER" id="PTHR43738:SF2">
    <property type="entry name" value="ABC TRANSPORTER PERMEASE"/>
    <property type="match status" value="1"/>
</dbReference>
<dbReference type="OrthoDB" id="9784014at2"/>
<evidence type="ECO:0000256" key="6">
    <source>
        <dbReference type="SAM" id="MobiDB-lite"/>
    </source>
</evidence>
<dbReference type="InterPro" id="IPR025857">
    <property type="entry name" value="MacB_PCD"/>
</dbReference>
<evidence type="ECO:0000313" key="10">
    <source>
        <dbReference type="EMBL" id="TCC88970.1"/>
    </source>
</evidence>
<dbReference type="EMBL" id="SJSM01000019">
    <property type="protein sequence ID" value="TCC88970.1"/>
    <property type="molecule type" value="Genomic_DNA"/>
</dbReference>
<evidence type="ECO:0000259" key="9">
    <source>
        <dbReference type="Pfam" id="PF12704"/>
    </source>
</evidence>
<keyword evidence="11" id="KW-1185">Reference proteome</keyword>
<evidence type="ECO:0000256" key="7">
    <source>
        <dbReference type="SAM" id="Phobius"/>
    </source>
</evidence>
<reference evidence="10 11" key="1">
    <citation type="submission" date="2019-02" db="EMBL/GenBank/DDBJ databases">
        <title>Pedobacter sp. RP-3-8 sp. nov., isolated from Arctic soil.</title>
        <authorList>
            <person name="Dahal R.H."/>
        </authorList>
    </citation>
    <scope>NUCLEOTIDE SEQUENCE [LARGE SCALE GENOMIC DNA]</scope>
    <source>
        <strain evidence="10 11">RP-3-8</strain>
    </source>
</reference>
<dbReference type="PANTHER" id="PTHR43738">
    <property type="entry name" value="ABC TRANSPORTER, MEMBRANE PROTEIN"/>
    <property type="match status" value="1"/>
</dbReference>
<accession>A0A4R0MQ57</accession>
<evidence type="ECO:0000256" key="1">
    <source>
        <dbReference type="ARBA" id="ARBA00004651"/>
    </source>
</evidence>
<dbReference type="GO" id="GO:0005886">
    <property type="term" value="C:plasma membrane"/>
    <property type="evidence" value="ECO:0007669"/>
    <property type="project" value="UniProtKB-SubCell"/>
</dbReference>
<evidence type="ECO:0000256" key="3">
    <source>
        <dbReference type="ARBA" id="ARBA00022692"/>
    </source>
</evidence>
<evidence type="ECO:0000256" key="5">
    <source>
        <dbReference type="ARBA" id="ARBA00023136"/>
    </source>
</evidence>
<evidence type="ECO:0000256" key="4">
    <source>
        <dbReference type="ARBA" id="ARBA00022989"/>
    </source>
</evidence>
<dbReference type="InterPro" id="IPR003838">
    <property type="entry name" value="ABC3_permease_C"/>
</dbReference>
<feature type="transmembrane region" description="Helical" evidence="7">
    <location>
        <begin position="337"/>
        <end position="364"/>
    </location>
</feature>
<feature type="domain" description="ABC3 transporter permease C-terminal" evidence="8">
    <location>
        <begin position="297"/>
        <end position="414"/>
    </location>
</feature>